<evidence type="ECO:0000259" key="3">
    <source>
        <dbReference type="Pfam" id="PF25975"/>
    </source>
</evidence>
<dbReference type="SUPFAM" id="SSF111369">
    <property type="entry name" value="HlyD-like secretion proteins"/>
    <property type="match status" value="1"/>
</dbReference>
<keyword evidence="5" id="KW-1185">Reference proteome</keyword>
<dbReference type="PANTHER" id="PTHR30469">
    <property type="entry name" value="MULTIDRUG RESISTANCE PROTEIN MDTA"/>
    <property type="match status" value="1"/>
</dbReference>
<name>A0ABZ0PNQ1_9PROT</name>
<dbReference type="EMBL" id="CP137852">
    <property type="protein sequence ID" value="WPB86997.1"/>
    <property type="molecule type" value="Genomic_DNA"/>
</dbReference>
<evidence type="ECO:0000256" key="1">
    <source>
        <dbReference type="ARBA" id="ARBA00009477"/>
    </source>
</evidence>
<dbReference type="InterPro" id="IPR058792">
    <property type="entry name" value="Beta-barrel_RND_2"/>
</dbReference>
<dbReference type="PANTHER" id="PTHR30469:SF15">
    <property type="entry name" value="HLYD FAMILY OF SECRETION PROTEINS"/>
    <property type="match status" value="1"/>
</dbReference>
<accession>A0ABZ0PNQ1</accession>
<organism evidence="4 5">
    <name type="scientific">Sediminicoccus rosea</name>
    <dbReference type="NCBI Taxonomy" id="1225128"/>
    <lineage>
        <taxon>Bacteria</taxon>
        <taxon>Pseudomonadati</taxon>
        <taxon>Pseudomonadota</taxon>
        <taxon>Alphaproteobacteria</taxon>
        <taxon>Acetobacterales</taxon>
        <taxon>Roseomonadaceae</taxon>
        <taxon>Sediminicoccus</taxon>
    </lineage>
</organism>
<gene>
    <name evidence="4" type="ORF">R9Z33_09000</name>
</gene>
<dbReference type="Gene3D" id="1.10.287.470">
    <property type="entry name" value="Helix hairpin bin"/>
    <property type="match status" value="1"/>
</dbReference>
<sequence length="384" mass="40805">MLDRPIPVEAPQEATAPPKPRRRWLWPALWVLALAGGGFAAVTWRAANPPAPPPAPTVAVPALTVAVAPVTMRRLASSVVGDGSIVAWQELVIGTEVGGLRIVEAPLDEGMPVRAGDLLARLDDSVLAAQAAQAQAVIGEAEAFLDFARQEEARSETLVRTQTGSRQVLEQRQSATRQAEARLVSARARLAEVQTRLAQTRILAPSDGLVSRVSVRIGAVPGQGQELFRLIRDNRLELEARVPELELADVRPGQSATVRHGNREVAAEVRLVAPVVAAETRLGLVRIALPADSGLKPGMFARAEIQGPAREAVMVPASAVVFREGAPQAFVLPEGGERVQMRRLATGARQDGMIEITEGLRAGERIVTAGAGFLVNGDLVRVAP</sequence>
<protein>
    <submittedName>
        <fullName evidence="4">Efflux RND transporter periplasmic adaptor subunit</fullName>
    </submittedName>
</protein>
<reference evidence="4 5" key="1">
    <citation type="submission" date="2023-11" db="EMBL/GenBank/DDBJ databases">
        <title>Arctic aerobic anoxygenic photoheterotroph Sediminicoccus rosea KRV36 adapts its photosynthesis to long days of polar summer.</title>
        <authorList>
            <person name="Tomasch J."/>
            <person name="Kopejtka K."/>
            <person name="Bily T."/>
            <person name="Gardiner A.T."/>
            <person name="Gardian Z."/>
            <person name="Shivaramu S."/>
            <person name="Koblizek M."/>
            <person name="Engelhardt F."/>
            <person name="Kaftan D."/>
        </authorList>
    </citation>
    <scope>NUCLEOTIDE SEQUENCE [LARGE SCALE GENOMIC DNA]</scope>
    <source>
        <strain evidence="4 5">R-30</strain>
    </source>
</reference>
<evidence type="ECO:0000313" key="4">
    <source>
        <dbReference type="EMBL" id="WPB86997.1"/>
    </source>
</evidence>
<dbReference type="InterPro" id="IPR006143">
    <property type="entry name" value="RND_pump_MFP"/>
</dbReference>
<feature type="domain" description="CzcB-like C-terminal circularly permuted SH3-like" evidence="3">
    <location>
        <begin position="313"/>
        <end position="371"/>
    </location>
</feature>
<feature type="domain" description="CusB-like beta-barrel" evidence="2">
    <location>
        <begin position="238"/>
        <end position="307"/>
    </location>
</feature>
<dbReference type="Gene3D" id="2.40.30.170">
    <property type="match status" value="1"/>
</dbReference>
<dbReference type="Pfam" id="PF25975">
    <property type="entry name" value="CzcB_C"/>
    <property type="match status" value="1"/>
</dbReference>
<evidence type="ECO:0000259" key="2">
    <source>
        <dbReference type="Pfam" id="PF25954"/>
    </source>
</evidence>
<dbReference type="InterPro" id="IPR058649">
    <property type="entry name" value="CzcB_C"/>
</dbReference>
<dbReference type="Proteomes" id="UP001305521">
    <property type="component" value="Chromosome"/>
</dbReference>
<dbReference type="RefSeq" id="WP_318650954.1">
    <property type="nucleotide sequence ID" value="NZ_CP137852.1"/>
</dbReference>
<proteinExistence type="inferred from homology"/>
<evidence type="ECO:0000313" key="5">
    <source>
        <dbReference type="Proteomes" id="UP001305521"/>
    </source>
</evidence>
<comment type="similarity">
    <text evidence="1">Belongs to the membrane fusion protein (MFP) (TC 8.A.1) family.</text>
</comment>
<dbReference type="Pfam" id="PF25954">
    <property type="entry name" value="Beta-barrel_RND_2"/>
    <property type="match status" value="1"/>
</dbReference>
<dbReference type="Gene3D" id="2.40.50.100">
    <property type="match status" value="1"/>
</dbReference>
<dbReference type="Gene3D" id="2.40.420.20">
    <property type="match status" value="1"/>
</dbReference>
<dbReference type="NCBIfam" id="TIGR01730">
    <property type="entry name" value="RND_mfp"/>
    <property type="match status" value="1"/>
</dbReference>